<proteinExistence type="inferred from homology"/>
<name>A0A3Q2LIC9_HORSE</name>
<feature type="domain" description="Alpha-defensin N-terminal" evidence="8">
    <location>
        <begin position="9"/>
        <end position="58"/>
    </location>
</feature>
<evidence type="ECO:0000256" key="4">
    <source>
        <dbReference type="ARBA" id="ARBA00022940"/>
    </source>
</evidence>
<evidence type="ECO:0000256" key="1">
    <source>
        <dbReference type="ARBA" id="ARBA00006519"/>
    </source>
</evidence>
<reference evidence="9" key="3">
    <citation type="submission" date="2025-09" db="UniProtKB">
        <authorList>
            <consortium name="Ensembl"/>
        </authorList>
    </citation>
    <scope>IDENTIFICATION</scope>
    <source>
        <strain evidence="9">Thoroughbred</strain>
    </source>
</reference>
<dbReference type="SMART" id="SM01418">
    <property type="entry name" value="Defensin_propep"/>
    <property type="match status" value="1"/>
</dbReference>
<reference evidence="9 10" key="1">
    <citation type="journal article" date="2009" name="Science">
        <title>Genome sequence, comparative analysis, and population genetics of the domestic horse.</title>
        <authorList>
            <consortium name="Broad Institute Genome Sequencing Platform"/>
            <consortium name="Broad Institute Whole Genome Assembly Team"/>
            <person name="Wade C.M."/>
            <person name="Giulotto E."/>
            <person name="Sigurdsson S."/>
            <person name="Zoli M."/>
            <person name="Gnerre S."/>
            <person name="Imsland F."/>
            <person name="Lear T.L."/>
            <person name="Adelson D.L."/>
            <person name="Bailey E."/>
            <person name="Bellone R.R."/>
            <person name="Bloecker H."/>
            <person name="Distl O."/>
            <person name="Edgar R.C."/>
            <person name="Garber M."/>
            <person name="Leeb T."/>
            <person name="Mauceli E."/>
            <person name="MacLeod J.N."/>
            <person name="Penedo M.C.T."/>
            <person name="Raison J.M."/>
            <person name="Sharpe T."/>
            <person name="Vogel J."/>
            <person name="Andersson L."/>
            <person name="Antczak D.F."/>
            <person name="Biagi T."/>
            <person name="Binns M.M."/>
            <person name="Chowdhary B.P."/>
            <person name="Coleman S.J."/>
            <person name="Della Valle G."/>
            <person name="Fryc S."/>
            <person name="Guerin G."/>
            <person name="Hasegawa T."/>
            <person name="Hill E.W."/>
            <person name="Jurka J."/>
            <person name="Kiialainen A."/>
            <person name="Lindgren G."/>
            <person name="Liu J."/>
            <person name="Magnani E."/>
            <person name="Mickelson J.R."/>
            <person name="Murray J."/>
            <person name="Nergadze S.G."/>
            <person name="Onofrio R."/>
            <person name="Pedroni S."/>
            <person name="Piras M.F."/>
            <person name="Raudsepp T."/>
            <person name="Rocchi M."/>
            <person name="Roeed K.H."/>
            <person name="Ryder O.A."/>
            <person name="Searle S."/>
            <person name="Skow L."/>
            <person name="Swinburne J.E."/>
            <person name="Syvaenen A.C."/>
            <person name="Tozaki T."/>
            <person name="Valberg S.J."/>
            <person name="Vaudin M."/>
            <person name="White J.R."/>
            <person name="Zody M.C."/>
            <person name="Lander E.S."/>
            <person name="Lindblad-Toh K."/>
        </authorList>
    </citation>
    <scope>NUCLEOTIDE SEQUENCE [LARGE SCALE GENOMIC DNA]</scope>
    <source>
        <strain evidence="9 10">Thoroughbred</strain>
    </source>
</reference>
<accession>A0A3Q2LIC9</accession>
<organism evidence="9 10">
    <name type="scientific">Equus caballus</name>
    <name type="common">Horse</name>
    <dbReference type="NCBI Taxonomy" id="9796"/>
    <lineage>
        <taxon>Eukaryota</taxon>
        <taxon>Metazoa</taxon>
        <taxon>Chordata</taxon>
        <taxon>Craniata</taxon>
        <taxon>Vertebrata</taxon>
        <taxon>Euteleostomi</taxon>
        <taxon>Mammalia</taxon>
        <taxon>Eutheria</taxon>
        <taxon>Laurasiatheria</taxon>
        <taxon>Perissodactyla</taxon>
        <taxon>Equidae</taxon>
        <taxon>Equus</taxon>
    </lineage>
</organism>
<dbReference type="PANTHER" id="PTHR11876">
    <property type="entry name" value="ALPHA-DEFENSIN 1"/>
    <property type="match status" value="1"/>
</dbReference>
<feature type="signal peptide" evidence="7">
    <location>
        <begin position="1"/>
        <end position="26"/>
    </location>
</feature>
<dbReference type="PIRSF" id="PIRSF001875">
    <property type="entry name" value="Alpha-defensin"/>
    <property type="match status" value="1"/>
</dbReference>
<dbReference type="InterPro" id="IPR016327">
    <property type="entry name" value="Alpha-defensin"/>
</dbReference>
<dbReference type="AlphaFoldDB" id="A0A3Q2LIC9"/>
<keyword evidence="3 7" id="KW-0732">Signal</keyword>
<dbReference type="GO" id="GO:0042742">
    <property type="term" value="P:defense response to bacterium"/>
    <property type="evidence" value="ECO:0007669"/>
    <property type="project" value="UniProtKB-KW"/>
</dbReference>
<dbReference type="Bgee" id="ENSECAG00000038575">
    <property type="expression patterns" value="Expressed in embryonic structure and 1 other cell type or tissue"/>
</dbReference>
<feature type="region of interest" description="Disordered" evidence="6">
    <location>
        <begin position="71"/>
        <end position="96"/>
    </location>
</feature>
<evidence type="ECO:0000256" key="7">
    <source>
        <dbReference type="SAM" id="SignalP"/>
    </source>
</evidence>
<dbReference type="GO" id="GO:0005615">
    <property type="term" value="C:extracellular space"/>
    <property type="evidence" value="ECO:0007669"/>
    <property type="project" value="InterPro"/>
</dbReference>
<keyword evidence="5" id="KW-0044">Antibiotic</keyword>
<reference evidence="9" key="2">
    <citation type="submission" date="2025-08" db="UniProtKB">
        <authorList>
            <consortium name="Ensembl"/>
        </authorList>
    </citation>
    <scope>IDENTIFICATION</scope>
    <source>
        <strain evidence="9">Thoroughbred</strain>
    </source>
</reference>
<comment type="similarity">
    <text evidence="1">Belongs to the alpha-defensin family.</text>
</comment>
<feature type="compositionally biased region" description="Polar residues" evidence="6">
    <location>
        <begin position="71"/>
        <end position="83"/>
    </location>
</feature>
<dbReference type="Pfam" id="PF00879">
    <property type="entry name" value="Defensin_propep"/>
    <property type="match status" value="1"/>
</dbReference>
<dbReference type="Proteomes" id="UP000002281">
    <property type="component" value="Chromosome 27"/>
</dbReference>
<dbReference type="InterPro" id="IPR002366">
    <property type="entry name" value="Alpha-defensin_N"/>
</dbReference>
<evidence type="ECO:0000256" key="3">
    <source>
        <dbReference type="ARBA" id="ARBA00022729"/>
    </source>
</evidence>
<dbReference type="GeneTree" id="ENSGT00950000186313"/>
<dbReference type="PaxDb" id="9796-ENSECAP00000040871"/>
<dbReference type="Ensembl" id="ENSECAT00000046023.2">
    <property type="protein sequence ID" value="ENSECAP00000040871.2"/>
    <property type="gene ID" value="ENSECAG00000038575.2"/>
</dbReference>
<keyword evidence="2" id="KW-0929">Antimicrobial</keyword>
<evidence type="ECO:0000313" key="10">
    <source>
        <dbReference type="Proteomes" id="UP000002281"/>
    </source>
</evidence>
<evidence type="ECO:0000256" key="6">
    <source>
        <dbReference type="SAM" id="MobiDB-lite"/>
    </source>
</evidence>
<evidence type="ECO:0000259" key="8">
    <source>
        <dbReference type="SMART" id="SM01418"/>
    </source>
</evidence>
<dbReference type="InParanoid" id="A0A3Q2LIC9"/>
<sequence length="96" mass="10640">MKAVRTEERTLGLLIALLFWALQTQAAPLGERADQVPAQDQLATQVQDTTISYKGMKLLFEKHQGTATCTCRRSPVCSSNERPSGTWRVKKTPHAA</sequence>
<feature type="chain" id="PRO_5040294275" description="Alpha-defensin N-terminal domain-containing protein" evidence="7">
    <location>
        <begin position="27"/>
        <end position="96"/>
    </location>
</feature>
<keyword evidence="10" id="KW-1185">Reference proteome</keyword>
<evidence type="ECO:0000256" key="5">
    <source>
        <dbReference type="ARBA" id="ARBA00023022"/>
    </source>
</evidence>
<dbReference type="PANTHER" id="PTHR11876:SF28">
    <property type="entry name" value="ALPHA-DEFENSIN 1"/>
    <property type="match status" value="1"/>
</dbReference>
<protein>
    <recommendedName>
        <fullName evidence="8">Alpha-defensin N-terminal domain-containing protein</fullName>
    </recommendedName>
</protein>
<evidence type="ECO:0000313" key="9">
    <source>
        <dbReference type="Ensembl" id="ENSECAP00000040871.2"/>
    </source>
</evidence>
<keyword evidence="4" id="KW-0211">Defensin</keyword>
<evidence type="ECO:0000256" key="2">
    <source>
        <dbReference type="ARBA" id="ARBA00022529"/>
    </source>
</evidence>